<evidence type="ECO:0000256" key="3">
    <source>
        <dbReference type="ARBA" id="ARBA00006453"/>
    </source>
</evidence>
<dbReference type="GO" id="GO:0005930">
    <property type="term" value="C:axoneme"/>
    <property type="evidence" value="ECO:0007669"/>
    <property type="project" value="TreeGrafter"/>
</dbReference>
<evidence type="ECO:0000313" key="12">
    <source>
        <dbReference type="Proteomes" id="UP000092462"/>
    </source>
</evidence>
<name>A0A1B0EWF1_PHLPP</name>
<feature type="coiled-coil region" evidence="9">
    <location>
        <begin position="274"/>
        <end position="308"/>
    </location>
</feature>
<dbReference type="PROSITE" id="PS51450">
    <property type="entry name" value="LRR"/>
    <property type="match status" value="4"/>
</dbReference>
<dbReference type="PANTHER" id="PTHR45973:SF9">
    <property type="entry name" value="LEUCINE-RICH REPEAT-CONTAINING PROTEIN 46"/>
    <property type="match status" value="1"/>
</dbReference>
<dbReference type="GO" id="GO:0035082">
    <property type="term" value="P:axoneme assembly"/>
    <property type="evidence" value="ECO:0007669"/>
    <property type="project" value="TreeGrafter"/>
</dbReference>
<evidence type="ECO:0000256" key="2">
    <source>
        <dbReference type="ARBA" id="ARBA00004138"/>
    </source>
</evidence>
<proteinExistence type="inferred from homology"/>
<dbReference type="PANTHER" id="PTHR45973">
    <property type="entry name" value="PROTEIN PHOSPHATASE 1 REGULATORY SUBUNIT SDS22-RELATED"/>
    <property type="match status" value="1"/>
</dbReference>
<protein>
    <recommendedName>
        <fullName evidence="8">Dynein axonemal assembly factor 1 homolog</fullName>
    </recommendedName>
</protein>
<reference evidence="11" key="1">
    <citation type="submission" date="2022-08" db="UniProtKB">
        <authorList>
            <consortium name="EnsemblMetazoa"/>
        </authorList>
    </citation>
    <scope>IDENTIFICATION</scope>
    <source>
        <strain evidence="11">Israel</strain>
    </source>
</reference>
<dbReference type="AlphaFoldDB" id="A0A1B0EWF1"/>
<comment type="similarity">
    <text evidence="3">Belongs to the DNAAF1 family.</text>
</comment>
<keyword evidence="6" id="KW-0969">Cilium</keyword>
<comment type="subcellular location">
    <subcellularLocation>
        <location evidence="2">Cell projection</location>
        <location evidence="2">Cilium</location>
    </subcellularLocation>
</comment>
<dbReference type="VEuPathDB" id="VectorBase:PPAPM1_011989"/>
<evidence type="ECO:0000256" key="1">
    <source>
        <dbReference type="ARBA" id="ARBA00003843"/>
    </source>
</evidence>
<keyword evidence="9" id="KW-0175">Coiled coil</keyword>
<evidence type="ECO:0000256" key="7">
    <source>
        <dbReference type="ARBA" id="ARBA00023273"/>
    </source>
</evidence>
<dbReference type="FunFam" id="3.80.10.10:FF:000166">
    <property type="entry name" value="Dynein assembly factor 1, axonemal"/>
    <property type="match status" value="1"/>
</dbReference>
<evidence type="ECO:0000256" key="9">
    <source>
        <dbReference type="SAM" id="Coils"/>
    </source>
</evidence>
<evidence type="ECO:0000313" key="11">
    <source>
        <dbReference type="EnsemblMetazoa" id="PPAI003286-PA"/>
    </source>
</evidence>
<dbReference type="InterPro" id="IPR032675">
    <property type="entry name" value="LRR_dom_sf"/>
</dbReference>
<dbReference type="Proteomes" id="UP000092462">
    <property type="component" value="Unassembled WGS sequence"/>
</dbReference>
<feature type="coiled-coil region" evidence="9">
    <location>
        <begin position="497"/>
        <end position="563"/>
    </location>
</feature>
<keyword evidence="12" id="KW-1185">Reference proteome</keyword>
<evidence type="ECO:0000256" key="6">
    <source>
        <dbReference type="ARBA" id="ARBA00023069"/>
    </source>
</evidence>
<dbReference type="EMBL" id="AJVK01003753">
    <property type="status" value="NOT_ANNOTATED_CDS"/>
    <property type="molecule type" value="Genomic_DNA"/>
</dbReference>
<evidence type="ECO:0000256" key="4">
    <source>
        <dbReference type="ARBA" id="ARBA00022614"/>
    </source>
</evidence>
<keyword evidence="5" id="KW-0677">Repeat</keyword>
<dbReference type="GO" id="GO:0070840">
    <property type="term" value="F:dynein complex binding"/>
    <property type="evidence" value="ECO:0007669"/>
    <property type="project" value="TreeGrafter"/>
</dbReference>
<evidence type="ECO:0000256" key="10">
    <source>
        <dbReference type="SAM" id="MobiDB-lite"/>
    </source>
</evidence>
<sequence>MPYRITPTLQVSQLCSLYSMTPQVLRDLCKKNNLYLTPNLNDVLYLHYQGFQEIAGLEEYTGLKCLWLECNAIGELKGLDSQTELRCLFLQNNLIKKIENLHQCTKLDTLNLSHNQLRRVDNCTSDILPVLSTLTISHNYIRTAADIENLTKCQNLSVLDLSHNKIDDILAVKVFAGMPNLRVLTLVGNPIVGSIPSYRKTLILECLNLTYLDTRPVFPKDRALAEAWKRGGFQAEKEENERWNHEERRKMRESINRVLRRRNEIKGQQMIELIHSSSDEEEFAESQKENLEAKIAEIIKEVEGQEMEKTPREHIFEKPEKNGHPYEDNDNIENGKCLESIQNDCETSDISDIVSTDDEENTVKINIIAGKSLLPDDKNAVMAESREYEIAAESEEIKNPLEECDEVIGTNPEKCSTPNWIIPEIRENLAEEETPDNSRISTTATANTTFNDFSFNCSENHTQSPPKHKIDVAPKYQKTSPVKKPPREFHSTVDDFMESCERQLAEEKVESERLLARYTEEVNRSLQELTLETPQEPLDISSIQDFEREFEEISTKVQNLNETRMEQFREDSREVKKLIDEVFEKVNNREDKKNFKEDCKVISDKLEKLSALIENHPVNQFDELVEKFCTESQESDNAKNWAEDSKMKKIEKFLNTIEGPSTSDAPEEVAADILSPNSTDEGIQIEDIEFSFSPLSGEASGSENVSKNMEEREIETSLQEE</sequence>
<evidence type="ECO:0000256" key="5">
    <source>
        <dbReference type="ARBA" id="ARBA00022737"/>
    </source>
</evidence>
<accession>A0A1B0EWF1</accession>
<dbReference type="VEuPathDB" id="VectorBase:PPAI003286"/>
<keyword evidence="7" id="KW-0966">Cell projection</keyword>
<organism evidence="11 12">
    <name type="scientific">Phlebotomus papatasi</name>
    <name type="common">Sandfly</name>
    <dbReference type="NCBI Taxonomy" id="29031"/>
    <lineage>
        <taxon>Eukaryota</taxon>
        <taxon>Metazoa</taxon>
        <taxon>Ecdysozoa</taxon>
        <taxon>Arthropoda</taxon>
        <taxon>Hexapoda</taxon>
        <taxon>Insecta</taxon>
        <taxon>Pterygota</taxon>
        <taxon>Neoptera</taxon>
        <taxon>Endopterygota</taxon>
        <taxon>Diptera</taxon>
        <taxon>Nematocera</taxon>
        <taxon>Psychodoidea</taxon>
        <taxon>Psychodidae</taxon>
        <taxon>Phlebotomus</taxon>
        <taxon>Phlebotomus</taxon>
    </lineage>
</organism>
<dbReference type="InterPro" id="IPR001611">
    <property type="entry name" value="Leu-rich_rpt"/>
</dbReference>
<dbReference type="SUPFAM" id="SSF52075">
    <property type="entry name" value="Outer arm dynein light chain 1"/>
    <property type="match status" value="1"/>
</dbReference>
<feature type="region of interest" description="Disordered" evidence="10">
    <location>
        <begin position="657"/>
        <end position="721"/>
    </location>
</feature>
<dbReference type="InterPro" id="IPR050576">
    <property type="entry name" value="Cilia_flagella_integrity"/>
</dbReference>
<dbReference type="Pfam" id="PF14580">
    <property type="entry name" value="LRR_9"/>
    <property type="match status" value="1"/>
</dbReference>
<evidence type="ECO:0000256" key="8">
    <source>
        <dbReference type="ARBA" id="ARBA00024433"/>
    </source>
</evidence>
<dbReference type="Gene3D" id="3.80.10.10">
    <property type="entry name" value="Ribonuclease Inhibitor"/>
    <property type="match status" value="2"/>
</dbReference>
<dbReference type="EnsemblMetazoa" id="PPAI003286-RA">
    <property type="protein sequence ID" value="PPAI003286-PA"/>
    <property type="gene ID" value="PPAI003286"/>
</dbReference>
<comment type="function">
    <text evidence="1">Cilium-specific protein required for cilia structures.</text>
</comment>
<dbReference type="SMART" id="SM00365">
    <property type="entry name" value="LRR_SD22"/>
    <property type="match status" value="4"/>
</dbReference>
<keyword evidence="4" id="KW-0433">Leucine-rich repeat</keyword>